<feature type="transmembrane region" description="Helical" evidence="1">
    <location>
        <begin position="38"/>
        <end position="58"/>
    </location>
</feature>
<evidence type="ECO:0000313" key="2">
    <source>
        <dbReference type="EMBL" id="MCP2269867.1"/>
    </source>
</evidence>
<evidence type="ECO:0000256" key="1">
    <source>
        <dbReference type="SAM" id="Phobius"/>
    </source>
</evidence>
<evidence type="ECO:0000313" key="3">
    <source>
        <dbReference type="Proteomes" id="UP001205185"/>
    </source>
</evidence>
<keyword evidence="1" id="KW-1133">Transmembrane helix</keyword>
<keyword evidence="1" id="KW-0812">Transmembrane</keyword>
<gene>
    <name evidence="2" type="ORF">LV75_002356</name>
</gene>
<protein>
    <submittedName>
        <fullName evidence="2">Uncharacterized protein</fullName>
    </submittedName>
</protein>
<comment type="caution">
    <text evidence="2">The sequence shown here is derived from an EMBL/GenBank/DDBJ whole genome shotgun (WGS) entry which is preliminary data.</text>
</comment>
<dbReference type="Proteomes" id="UP001205185">
    <property type="component" value="Unassembled WGS sequence"/>
</dbReference>
<proteinExistence type="predicted"/>
<keyword evidence="1" id="KW-0472">Membrane</keyword>
<dbReference type="RefSeq" id="WP_253886832.1">
    <property type="nucleotide sequence ID" value="NZ_BAAAVB010000012.1"/>
</dbReference>
<accession>A0ABT1IB65</accession>
<reference evidence="2 3" key="1">
    <citation type="submission" date="2022-06" db="EMBL/GenBank/DDBJ databases">
        <title>Genomic Encyclopedia of Archaeal and Bacterial Type Strains, Phase II (KMG-II): from individual species to whole genera.</title>
        <authorList>
            <person name="Goeker M."/>
        </authorList>
    </citation>
    <scope>NUCLEOTIDE SEQUENCE [LARGE SCALE GENOMIC DNA]</scope>
    <source>
        <strain evidence="2 3">DSM 44255</strain>
    </source>
</reference>
<name>A0ABT1IB65_9PSEU</name>
<dbReference type="EMBL" id="JAMTCO010000005">
    <property type="protein sequence ID" value="MCP2269867.1"/>
    <property type="molecule type" value="Genomic_DNA"/>
</dbReference>
<keyword evidence="3" id="KW-1185">Reference proteome</keyword>
<organism evidence="2 3">
    <name type="scientific">Actinokineospora diospyrosa</name>
    <dbReference type="NCBI Taxonomy" id="103728"/>
    <lineage>
        <taxon>Bacteria</taxon>
        <taxon>Bacillati</taxon>
        <taxon>Actinomycetota</taxon>
        <taxon>Actinomycetes</taxon>
        <taxon>Pseudonocardiales</taxon>
        <taxon>Pseudonocardiaceae</taxon>
        <taxon>Actinokineospora</taxon>
    </lineage>
</organism>
<sequence>MGDPVDELLRADGERWRLAQPEPPEPDVRRWRGGHRSAYLAVAAAAVVVISVGAVVAWPKAAPTTPAQRVENPATVAIPTVTWVVGRTLELRLMQDGPAQATGTVSESAGQRLLCPPVPTFGEGCPIGLPFTGVQVPVGSEVTLKGTLSGGVLHDATLGTPAPNSDGHTDIPMDCAPPPGGWQPGNADSNALHDYLYARPDRFHPPRVDYPNGPLVVPTGEPGTRPPEVLVVGVVTGDPRAELREMRARYTGNLCVMSTPDWSTIADYNRAEEVSRSKALTDLMADPANGIYQISSTNEIVVDVVRLTVDLHNRLIAAIGRQAPLHVRSWLTPVYP</sequence>